<name>W6MK46_9ASCO</name>
<proteinExistence type="predicted"/>
<reference evidence="1" key="1">
    <citation type="submission" date="2013-12" db="EMBL/GenBank/DDBJ databases">
        <authorList>
            <person name="Genoscope - CEA"/>
        </authorList>
    </citation>
    <scope>NUCLEOTIDE SEQUENCE</scope>
    <source>
        <strain evidence="1">CBS 1993</strain>
    </source>
</reference>
<keyword evidence="2" id="KW-1185">Reference proteome</keyword>
<organism evidence="1 2">
    <name type="scientific">Kuraishia capsulata CBS 1993</name>
    <dbReference type="NCBI Taxonomy" id="1382522"/>
    <lineage>
        <taxon>Eukaryota</taxon>
        <taxon>Fungi</taxon>
        <taxon>Dikarya</taxon>
        <taxon>Ascomycota</taxon>
        <taxon>Saccharomycotina</taxon>
        <taxon>Pichiomycetes</taxon>
        <taxon>Pichiales</taxon>
        <taxon>Pichiaceae</taxon>
        <taxon>Kuraishia</taxon>
    </lineage>
</organism>
<dbReference type="GeneID" id="34519757"/>
<dbReference type="RefSeq" id="XP_022458369.1">
    <property type="nucleotide sequence ID" value="XM_022602579.1"/>
</dbReference>
<evidence type="ECO:0000313" key="2">
    <source>
        <dbReference type="Proteomes" id="UP000019384"/>
    </source>
</evidence>
<sequence>MDLASYEDDFSKYVNLDADAPQSDEHDFGAETAELNNTLPVKDHLCGVITKRNKRCKRRLHVCTDHTLRAKQQVPRSCPNNVEGWMLKPLLGDSETDRPIEVSGDYDMVLNGYFNTNKSGIDSSIWKQANFPNPFDEPELLGHSVDENKEANDEDDDDNVTSLPVSFLFGSNFPLLDPPAGLNLDLGPEIIDTHKQTRQEIRALACLRQNTKFIAKLAANPNNHQRYFMKFIKLALNKYVGLSPMARWKVVLAEREATYGWIPLNQ</sequence>
<dbReference type="EMBL" id="HG793127">
    <property type="protein sequence ID" value="CDK26363.1"/>
    <property type="molecule type" value="Genomic_DNA"/>
</dbReference>
<dbReference type="HOGENOM" id="CLU_1046082_0_0_1"/>
<accession>W6MK46</accession>
<gene>
    <name evidence="1" type="ORF">KUCA_T00002335001</name>
</gene>
<dbReference type="AlphaFoldDB" id="W6MK46"/>
<evidence type="ECO:0000313" key="1">
    <source>
        <dbReference type="EMBL" id="CDK26363.1"/>
    </source>
</evidence>
<reference evidence="1" key="2">
    <citation type="submission" date="2014-02" db="EMBL/GenBank/DDBJ databases">
        <title>Complete DNA sequence of /Kuraishia capsulata/ illustrates novel genomic features among budding yeasts (/Saccharomycotina/).</title>
        <authorList>
            <person name="Morales L."/>
            <person name="Noel B."/>
            <person name="Porcel B."/>
            <person name="Marcet-Houben M."/>
            <person name="Hullo M-F."/>
            <person name="Sacerdot C."/>
            <person name="Tekaia F."/>
            <person name="Leh-Louis V."/>
            <person name="Despons L."/>
            <person name="Khanna V."/>
            <person name="Aury J-M."/>
            <person name="Barbe V."/>
            <person name="Couloux A."/>
            <person name="Labadie K."/>
            <person name="Pelletier E."/>
            <person name="Souciet J-L."/>
            <person name="Boekhout T."/>
            <person name="Gabaldon T."/>
            <person name="Wincker P."/>
            <person name="Dujon B."/>
        </authorList>
    </citation>
    <scope>NUCLEOTIDE SEQUENCE</scope>
    <source>
        <strain evidence="1">CBS 1993</strain>
    </source>
</reference>
<dbReference type="Proteomes" id="UP000019384">
    <property type="component" value="Unassembled WGS sequence"/>
</dbReference>
<protein>
    <submittedName>
        <fullName evidence="1">Uncharacterized protein</fullName>
    </submittedName>
</protein>